<dbReference type="InterPro" id="IPR017590">
    <property type="entry name" value="Ureidoglycolate_dehydrogenase"/>
</dbReference>
<dbReference type="Pfam" id="PF02615">
    <property type="entry name" value="Ldh_2"/>
    <property type="match status" value="1"/>
</dbReference>
<organism evidence="3">
    <name type="scientific">Enterococcus casseliflavus</name>
    <name type="common">Enterococcus flavescens</name>
    <dbReference type="NCBI Taxonomy" id="37734"/>
    <lineage>
        <taxon>Bacteria</taxon>
        <taxon>Bacillati</taxon>
        <taxon>Bacillota</taxon>
        <taxon>Bacilli</taxon>
        <taxon>Lactobacillales</taxon>
        <taxon>Enterococcaceae</taxon>
        <taxon>Enterococcus</taxon>
    </lineage>
</organism>
<comment type="similarity">
    <text evidence="1">Belongs to the LDH2/MDH2 oxidoreductase family.</text>
</comment>
<dbReference type="NCBIfam" id="TIGR03175">
    <property type="entry name" value="AllD"/>
    <property type="match status" value="1"/>
</dbReference>
<dbReference type="Gene3D" id="3.30.1370.60">
    <property type="entry name" value="Hypothetical oxidoreductase yiak, domain 2"/>
    <property type="match status" value="1"/>
</dbReference>
<evidence type="ECO:0000313" key="3">
    <source>
        <dbReference type="EMBL" id="VYU47235.1"/>
    </source>
</evidence>
<dbReference type="Gene3D" id="1.10.1530.10">
    <property type="match status" value="1"/>
</dbReference>
<gene>
    <name evidence="3" type="primary">allD_2</name>
    <name evidence="3" type="ORF">ECLFYP2_00233</name>
</gene>
<name>A0A6N3F5B6_ENTCA</name>
<sequence>MEEMSRRSLLELEALMKKKLLAAGLPEAAASETAAHLTFADACGIHSHGAVRMDYYAERLVKGGITLEPNMSFEKTGAATGIFHGDNGMGHYVCNEAIAIAIHLAKEAGIAAVGIEQTSHSGTMAYYVKQAAEADLVAIAMCQSDPMAVPFGGTENYFGTNPIAFAAPRANHPPVVFDMATTVQAWGKILDARSKKQQIPDTWAVDEQGLPTTDPYAVQGLLPIAGAKGYGLMMMVDILAGSMLGLAFGKQVTSMYADLTEKRRLGQFLLVIDPSRFTDTETFKQSIDQMVTELHAIPPVKGQSQVYYPGEISQIHFEKAQQEGVLIPKAIIDYLESETLHFDRYGSQDSFAKN</sequence>
<keyword evidence="2 3" id="KW-0560">Oxidoreductase</keyword>
<dbReference type="PANTHER" id="PTHR11091:SF0">
    <property type="entry name" value="MALATE DEHYDROGENASE"/>
    <property type="match status" value="1"/>
</dbReference>
<dbReference type="EC" id="1.1.1.350" evidence="3"/>
<dbReference type="GO" id="GO:0016491">
    <property type="term" value="F:oxidoreductase activity"/>
    <property type="evidence" value="ECO:0007669"/>
    <property type="project" value="UniProtKB-KW"/>
</dbReference>
<dbReference type="EMBL" id="CACRTX010000016">
    <property type="protein sequence ID" value="VYU47235.1"/>
    <property type="molecule type" value="Genomic_DNA"/>
</dbReference>
<dbReference type="RefSeq" id="WP_034868362.1">
    <property type="nucleotide sequence ID" value="NZ_CACRTX010000016.1"/>
</dbReference>
<dbReference type="InterPro" id="IPR036111">
    <property type="entry name" value="Mal/L-sulfo/L-lacto_DH-like_sf"/>
</dbReference>
<dbReference type="SUPFAM" id="SSF89733">
    <property type="entry name" value="L-sulfolactate dehydrogenase-like"/>
    <property type="match status" value="1"/>
</dbReference>
<reference evidence="3" key="1">
    <citation type="submission" date="2019-11" db="EMBL/GenBank/DDBJ databases">
        <authorList>
            <person name="Feng L."/>
        </authorList>
    </citation>
    <scope>NUCLEOTIDE SEQUENCE</scope>
    <source>
        <strain evidence="3">ECasseliflavusLFYP2</strain>
    </source>
</reference>
<dbReference type="AlphaFoldDB" id="A0A6N3F5B6"/>
<dbReference type="InterPro" id="IPR043144">
    <property type="entry name" value="Mal/L-sulf/L-lact_DH-like_ah"/>
</dbReference>
<accession>A0A6N3F5B6</accession>
<evidence type="ECO:0000256" key="1">
    <source>
        <dbReference type="ARBA" id="ARBA00006056"/>
    </source>
</evidence>
<evidence type="ECO:0000256" key="2">
    <source>
        <dbReference type="ARBA" id="ARBA00023002"/>
    </source>
</evidence>
<protein>
    <submittedName>
        <fullName evidence="3">Ureidoglycolate dehydrogenase (NAD(+))</fullName>
        <ecNumber evidence="3">1.1.1.350</ecNumber>
    </submittedName>
</protein>
<proteinExistence type="inferred from homology"/>
<dbReference type="InterPro" id="IPR003767">
    <property type="entry name" value="Malate/L-lactate_DH-like"/>
</dbReference>
<dbReference type="InterPro" id="IPR043143">
    <property type="entry name" value="Mal/L-sulf/L-lact_DH-like_NADP"/>
</dbReference>
<dbReference type="NCBIfam" id="NF011599">
    <property type="entry name" value="PRK15025.1"/>
    <property type="match status" value="1"/>
</dbReference>
<dbReference type="PANTHER" id="PTHR11091">
    <property type="entry name" value="OXIDOREDUCTASE-RELATED"/>
    <property type="match status" value="1"/>
</dbReference>